<gene>
    <name evidence="2" type="ORF">D9613_000757</name>
</gene>
<name>A0A8H4R311_9AGAR</name>
<dbReference type="AlphaFoldDB" id="A0A8H4R311"/>
<keyword evidence="3" id="KW-1185">Reference proteome</keyword>
<evidence type="ECO:0000313" key="2">
    <source>
        <dbReference type="EMBL" id="KAF4621280.1"/>
    </source>
</evidence>
<evidence type="ECO:0000256" key="1">
    <source>
        <dbReference type="SAM" id="SignalP"/>
    </source>
</evidence>
<dbReference type="PANTHER" id="PTHR37049:SF5">
    <property type="entry name" value="TAIL SPECIFIC PROTEASE DOMAIN-CONTAINING PROTEIN"/>
    <property type="match status" value="1"/>
</dbReference>
<proteinExistence type="predicted"/>
<comment type="caution">
    <text evidence="2">The sequence shown here is derived from an EMBL/GenBank/DDBJ whole genome shotgun (WGS) entry which is preliminary data.</text>
</comment>
<organism evidence="2 3">
    <name type="scientific">Agrocybe pediades</name>
    <dbReference type="NCBI Taxonomy" id="84607"/>
    <lineage>
        <taxon>Eukaryota</taxon>
        <taxon>Fungi</taxon>
        <taxon>Dikarya</taxon>
        <taxon>Basidiomycota</taxon>
        <taxon>Agaricomycotina</taxon>
        <taxon>Agaricomycetes</taxon>
        <taxon>Agaricomycetidae</taxon>
        <taxon>Agaricales</taxon>
        <taxon>Agaricineae</taxon>
        <taxon>Strophariaceae</taxon>
        <taxon>Agrocybe</taxon>
    </lineage>
</organism>
<feature type="chain" id="PRO_5034637755" description="Tail specific protease domain-containing protein" evidence="1">
    <location>
        <begin position="24"/>
        <end position="751"/>
    </location>
</feature>
<dbReference type="PANTHER" id="PTHR37049">
    <property type="entry name" value="PEPTIDASE S41 FAMILY PROTEIN"/>
    <property type="match status" value="1"/>
</dbReference>
<reference evidence="2 3" key="1">
    <citation type="submission" date="2019-12" db="EMBL/GenBank/DDBJ databases">
        <authorList>
            <person name="Floudas D."/>
            <person name="Bentzer J."/>
            <person name="Ahren D."/>
            <person name="Johansson T."/>
            <person name="Persson P."/>
            <person name="Tunlid A."/>
        </authorList>
    </citation>
    <scope>NUCLEOTIDE SEQUENCE [LARGE SCALE GENOMIC DNA]</scope>
    <source>
        <strain evidence="2 3">CBS 102.39</strain>
    </source>
</reference>
<dbReference type="SUPFAM" id="SSF52096">
    <property type="entry name" value="ClpP/crotonase"/>
    <property type="match status" value="1"/>
</dbReference>
<accession>A0A8H4R311</accession>
<evidence type="ECO:0008006" key="4">
    <source>
        <dbReference type="Google" id="ProtNLM"/>
    </source>
</evidence>
<dbReference type="EMBL" id="JAACJL010000015">
    <property type="protein sequence ID" value="KAF4621280.1"/>
    <property type="molecule type" value="Genomic_DNA"/>
</dbReference>
<protein>
    <recommendedName>
        <fullName evidence="4">Tail specific protease domain-containing protein</fullName>
    </recommendedName>
</protein>
<sequence>MLLMNARFVARLAIFFAIRAAQATKPVPQPDPCASISGRRWVQPSEARACLGAAPLDPLVKANIIEVVNKTLAFHTSTNYQIHAPIPFDKDVKEDLVADLERISKQKYDSEFDFHLDIYYSFKNVNDGHCGVYNYCYDSLYVTYLPLPLVLLTADDGSQSVHIAPEAFSVTSKEFEDEIEFWQNALPGHLKGKLASLSGAKVFLINDKEPFVAVNESTETAGSYQSFATRQNSFFSSYHRGAAGWEYNMGNFATKAHPLVDSVKLTVQRVNSSVNDSFTIPYLSRFGSNSKNFTDLASFRANNCVATNATNGVDLYHPSASVQAYEETPPAIAYFQQQPPVNPVEYRKQPMNVLLDGLPLTDIDLPEHLQPSMHALNQSYSVAQFYMLKDNSTGVLALGSFSAGNFTLFGESLLSGLLGLKAAGAKNLIVDVTNNGGGKNVLLSPPLKELTKSVYRVYLHCTLASSYSKTRSSTSLRAANTWKIIGPKESTEPQAGLDSSTRAGPLAQLIVQKIASGGDPDELLSYNPVQWTNASHHAFPSLTNWMKPTIDTVINGKHDSFSQRYGLLLALFHGTSLIVTQYFALRRLGQECQPFSWEAPDYALFEPEDVLIISNGRCASSCSLFSITMSKSEGVRTAVLGGKHGVPQEYCGTVGGQSTDFSMVDTEVKSTKLKNHTLAPPDFLSNSVQGITWRLGYGIDDPEQPEEWQPHPADINIPLTLETVNNPVAIWESIASKEFRKQKLFQVQIDY</sequence>
<feature type="signal peptide" evidence="1">
    <location>
        <begin position="1"/>
        <end position="23"/>
    </location>
</feature>
<keyword evidence="1" id="KW-0732">Signal</keyword>
<dbReference type="Gene3D" id="3.90.226.10">
    <property type="entry name" value="2-enoyl-CoA Hydratase, Chain A, domain 1"/>
    <property type="match status" value="1"/>
</dbReference>
<dbReference type="Proteomes" id="UP000521872">
    <property type="component" value="Unassembled WGS sequence"/>
</dbReference>
<evidence type="ECO:0000313" key="3">
    <source>
        <dbReference type="Proteomes" id="UP000521872"/>
    </source>
</evidence>
<dbReference type="InterPro" id="IPR029045">
    <property type="entry name" value="ClpP/crotonase-like_dom_sf"/>
</dbReference>
<dbReference type="InterPro" id="IPR052766">
    <property type="entry name" value="S41A_metabolite_peptidase"/>
</dbReference>